<dbReference type="Pfam" id="PF14541">
    <property type="entry name" value="TAXi_C"/>
    <property type="match status" value="1"/>
</dbReference>
<feature type="signal peptide" evidence="3">
    <location>
        <begin position="1"/>
        <end position="24"/>
    </location>
</feature>
<dbReference type="AlphaFoldDB" id="A0ABD3BLK6"/>
<name>A0ABD3BLK6_9LAMI</name>
<dbReference type="SUPFAM" id="SSF50630">
    <property type="entry name" value="Acid proteases"/>
    <property type="match status" value="1"/>
</dbReference>
<evidence type="ECO:0000313" key="7">
    <source>
        <dbReference type="Proteomes" id="UP001632038"/>
    </source>
</evidence>
<dbReference type="Pfam" id="PF14543">
    <property type="entry name" value="TAXi_N"/>
    <property type="match status" value="1"/>
</dbReference>
<evidence type="ECO:0000313" key="6">
    <source>
        <dbReference type="EMBL" id="KAL3618312.1"/>
    </source>
</evidence>
<dbReference type="Gene3D" id="2.40.70.10">
    <property type="entry name" value="Acid Proteases"/>
    <property type="match status" value="2"/>
</dbReference>
<gene>
    <name evidence="5" type="ORF">CASFOL_038626</name>
    <name evidence="6" type="ORF">CASFOL_038633</name>
</gene>
<reference evidence="5" key="2">
    <citation type="submission" date="2024-11" db="EMBL/GenBank/DDBJ databases">
        <authorList>
            <person name="Burger M."/>
            <person name="Chory J."/>
        </authorList>
    </citation>
    <scope>NUCLEOTIDE SEQUENCE</scope>
    <source>
        <strain evidence="5">Tecolote</strain>
        <tissue evidence="5">Flower</tissue>
    </source>
</reference>
<dbReference type="EMBL" id="JAVIJP010000081">
    <property type="protein sequence ID" value="KAL3618312.1"/>
    <property type="molecule type" value="Genomic_DNA"/>
</dbReference>
<keyword evidence="3" id="KW-0732">Signal</keyword>
<proteinExistence type="inferred from homology"/>
<feature type="active site" evidence="2">
    <location>
        <position position="144"/>
    </location>
</feature>
<dbReference type="InterPro" id="IPR001461">
    <property type="entry name" value="Aspartic_peptidase_A1"/>
</dbReference>
<evidence type="ECO:0000256" key="1">
    <source>
        <dbReference type="ARBA" id="ARBA00007447"/>
    </source>
</evidence>
<dbReference type="InterPro" id="IPR021109">
    <property type="entry name" value="Peptidase_aspartic_dom_sf"/>
</dbReference>
<dbReference type="InterPro" id="IPR033121">
    <property type="entry name" value="PEPTIDASE_A1"/>
</dbReference>
<dbReference type="EMBL" id="JAVIJP010000081">
    <property type="protein sequence ID" value="KAL3618305.1"/>
    <property type="molecule type" value="Genomic_DNA"/>
</dbReference>
<dbReference type="PANTHER" id="PTHR13683">
    <property type="entry name" value="ASPARTYL PROTEASES"/>
    <property type="match status" value="1"/>
</dbReference>
<organism evidence="5 7">
    <name type="scientific">Castilleja foliolosa</name>
    <dbReference type="NCBI Taxonomy" id="1961234"/>
    <lineage>
        <taxon>Eukaryota</taxon>
        <taxon>Viridiplantae</taxon>
        <taxon>Streptophyta</taxon>
        <taxon>Embryophyta</taxon>
        <taxon>Tracheophyta</taxon>
        <taxon>Spermatophyta</taxon>
        <taxon>Magnoliopsida</taxon>
        <taxon>eudicotyledons</taxon>
        <taxon>Gunneridae</taxon>
        <taxon>Pentapetalae</taxon>
        <taxon>asterids</taxon>
        <taxon>lamiids</taxon>
        <taxon>Lamiales</taxon>
        <taxon>Orobanchaceae</taxon>
        <taxon>Pedicularideae</taxon>
        <taxon>Castillejinae</taxon>
        <taxon>Castilleja</taxon>
    </lineage>
</organism>
<dbReference type="InterPro" id="IPR032861">
    <property type="entry name" value="TAXi_N"/>
</dbReference>
<reference evidence="7" key="1">
    <citation type="journal article" date="2024" name="IScience">
        <title>Strigolactones Initiate the Formation of Haustorium-like Structures in Castilleja.</title>
        <authorList>
            <person name="Buerger M."/>
            <person name="Peterson D."/>
            <person name="Chory J."/>
        </authorList>
    </citation>
    <scope>NUCLEOTIDE SEQUENCE [LARGE SCALE GENOMIC DNA]</scope>
</reference>
<dbReference type="PROSITE" id="PS51767">
    <property type="entry name" value="PEPTIDASE_A1"/>
    <property type="match status" value="1"/>
</dbReference>
<evidence type="ECO:0000256" key="3">
    <source>
        <dbReference type="SAM" id="SignalP"/>
    </source>
</evidence>
<comment type="caution">
    <text evidence="5">The sequence shown here is derived from an EMBL/GenBank/DDBJ whole genome shotgun (WGS) entry which is preliminary data.</text>
</comment>
<feature type="domain" description="Peptidase A1" evidence="4">
    <location>
        <begin position="126"/>
        <end position="454"/>
    </location>
</feature>
<feature type="chain" id="PRO_5044724661" description="Peptidase A1 domain-containing protein" evidence="3">
    <location>
        <begin position="25"/>
        <end position="459"/>
    </location>
</feature>
<dbReference type="PANTHER" id="PTHR13683:SF750">
    <property type="entry name" value="ASPARTYL PROTEASE AED1"/>
    <property type="match status" value="1"/>
</dbReference>
<evidence type="ECO:0000256" key="2">
    <source>
        <dbReference type="PIRSR" id="PIRSR601461-1"/>
    </source>
</evidence>
<evidence type="ECO:0000259" key="4">
    <source>
        <dbReference type="PROSITE" id="PS51767"/>
    </source>
</evidence>
<protein>
    <recommendedName>
        <fullName evidence="4">Peptidase A1 domain-containing protein</fullName>
    </recommendedName>
</protein>
<comment type="similarity">
    <text evidence="1">Belongs to the peptidase A1 family.</text>
</comment>
<sequence length="459" mass="51754">MMIFRLYSSLLLILFFCIPMKSLALESHFETVKTAPECKRLFADPEKRPKSTLEVFHMYGPCSPAAVAGTTPMNMSSVQDILHLDRQRIESLQSQFIPNSTTKKYDSRFPDTKVASLSVSFSTRNYAISISLGTPQQVVNLIFDTGSRITWSNGFHPHASTSLTIISCDGFICGWYLPDHTCETFNNIENTCHYEITYADGTYTKGALCMDILSITQTDVFQHFLFGCSTEVEGQFQAEGILGLSRDAPITFVSQTEPIYNKIFSYCLPSSPSSTGFLKLGPRDYPNNVEFTYLIDNPDYPTLYFIDIISIRVGDVQLSTDEFHLMFHRTIIDTGAVITRLPINIYTMMRDEFKRQMEFSGYPIVPVPFNFFDTCYDISINLMNNIVPTITFTFGDVDVDMDGSATLYALDEWNVVCLAFVVNGDDHDFTVFGNHQQKKLEVVYDVAGGRLGFSPDGCH</sequence>
<evidence type="ECO:0000313" key="5">
    <source>
        <dbReference type="EMBL" id="KAL3618305.1"/>
    </source>
</evidence>
<dbReference type="InterPro" id="IPR032799">
    <property type="entry name" value="TAXi_C"/>
</dbReference>
<keyword evidence="7" id="KW-1185">Reference proteome</keyword>
<feature type="active site" evidence="2">
    <location>
        <position position="333"/>
    </location>
</feature>
<dbReference type="Proteomes" id="UP001632038">
    <property type="component" value="Unassembled WGS sequence"/>
</dbReference>
<accession>A0ABD3BLK6</accession>